<reference evidence="1 2" key="1">
    <citation type="submission" date="2019-08" db="EMBL/GenBank/DDBJ databases">
        <authorList>
            <person name="Alioto T."/>
            <person name="Alioto T."/>
            <person name="Gomez Garrido J."/>
        </authorList>
    </citation>
    <scope>NUCLEOTIDE SEQUENCE [LARGE SCALE GENOMIC DNA]</scope>
</reference>
<evidence type="ECO:0008006" key="3">
    <source>
        <dbReference type="Google" id="ProtNLM"/>
    </source>
</evidence>
<proteinExistence type="predicted"/>
<sequence>MFFSTQNILTGAAVPVTLVATLFYKSSPTNNTKFTFPDPTYWPTSPSKRPDILDIFISNVPNGLYQHTENFNFLLSDHSAVLTINASLPFQSLKPSLTNKNTDWNSFWSQLSNDSNLNIKLKSPEDIEDAITKLNQLIQRAAWNSSPISQPSPPSFINIPTHICHVISEKRHARTQ</sequence>
<gene>
    <name evidence="1" type="ORF">CINCED_3A018233</name>
</gene>
<name>A0A5E4N9P7_9HEMI</name>
<dbReference type="EMBL" id="CABPRJ010001918">
    <property type="protein sequence ID" value="VVC41414.1"/>
    <property type="molecule type" value="Genomic_DNA"/>
</dbReference>
<dbReference type="OrthoDB" id="7474049at2759"/>
<dbReference type="Proteomes" id="UP000325440">
    <property type="component" value="Unassembled WGS sequence"/>
</dbReference>
<evidence type="ECO:0000313" key="1">
    <source>
        <dbReference type="EMBL" id="VVC41414.1"/>
    </source>
</evidence>
<evidence type="ECO:0000313" key="2">
    <source>
        <dbReference type="Proteomes" id="UP000325440"/>
    </source>
</evidence>
<dbReference type="AlphaFoldDB" id="A0A5E4N9P7"/>
<organism evidence="1 2">
    <name type="scientific">Cinara cedri</name>
    <dbReference type="NCBI Taxonomy" id="506608"/>
    <lineage>
        <taxon>Eukaryota</taxon>
        <taxon>Metazoa</taxon>
        <taxon>Ecdysozoa</taxon>
        <taxon>Arthropoda</taxon>
        <taxon>Hexapoda</taxon>
        <taxon>Insecta</taxon>
        <taxon>Pterygota</taxon>
        <taxon>Neoptera</taxon>
        <taxon>Paraneoptera</taxon>
        <taxon>Hemiptera</taxon>
        <taxon>Sternorrhyncha</taxon>
        <taxon>Aphidomorpha</taxon>
        <taxon>Aphidoidea</taxon>
        <taxon>Aphididae</taxon>
        <taxon>Lachninae</taxon>
        <taxon>Cinara</taxon>
    </lineage>
</organism>
<protein>
    <recommendedName>
        <fullName evidence="3">Endonuclease/exonuclease/phosphatase</fullName>
    </recommendedName>
</protein>
<accession>A0A5E4N9P7</accession>
<keyword evidence="2" id="KW-1185">Reference proteome</keyword>